<feature type="transmembrane region" description="Helical" evidence="9">
    <location>
        <begin position="109"/>
        <end position="126"/>
    </location>
</feature>
<evidence type="ECO:0000256" key="4">
    <source>
        <dbReference type="ARBA" id="ARBA00022729"/>
    </source>
</evidence>
<evidence type="ECO:0000313" key="10">
    <source>
        <dbReference type="EMBL" id="CAG9131901.1"/>
    </source>
</evidence>
<gene>
    <name evidence="10" type="ORF">PLXY2_LOCUS10384</name>
</gene>
<evidence type="ECO:0000256" key="6">
    <source>
        <dbReference type="ARBA" id="ARBA00023136"/>
    </source>
</evidence>
<feature type="transmembrane region" description="Helical" evidence="9">
    <location>
        <begin position="393"/>
        <end position="412"/>
    </location>
</feature>
<evidence type="ECO:0000256" key="7">
    <source>
        <dbReference type="ARBA" id="ARBA00023180"/>
    </source>
</evidence>
<feature type="transmembrane region" description="Helical" evidence="9">
    <location>
        <begin position="341"/>
        <end position="362"/>
    </location>
</feature>
<keyword evidence="7" id="KW-0325">Glycoprotein</keyword>
<comment type="similarity">
    <text evidence="2">Belongs to the SID1 family.</text>
</comment>
<feature type="transmembrane region" description="Helical" evidence="9">
    <location>
        <begin position="205"/>
        <end position="222"/>
    </location>
</feature>
<evidence type="ECO:0000256" key="3">
    <source>
        <dbReference type="ARBA" id="ARBA00022692"/>
    </source>
</evidence>
<dbReference type="GO" id="GO:0051033">
    <property type="term" value="F:RNA transmembrane transporter activity"/>
    <property type="evidence" value="ECO:0007669"/>
    <property type="project" value="TreeGrafter"/>
</dbReference>
<keyword evidence="5 9" id="KW-1133">Transmembrane helix</keyword>
<feature type="transmembrane region" description="Helical" evidence="9">
    <location>
        <begin position="55"/>
        <end position="75"/>
    </location>
</feature>
<evidence type="ECO:0000256" key="8">
    <source>
        <dbReference type="SAM" id="MobiDB-lite"/>
    </source>
</evidence>
<dbReference type="GO" id="GO:0005886">
    <property type="term" value="C:plasma membrane"/>
    <property type="evidence" value="ECO:0007669"/>
    <property type="project" value="TreeGrafter"/>
</dbReference>
<dbReference type="EMBL" id="CAJHNJ030000046">
    <property type="protein sequence ID" value="CAG9131901.1"/>
    <property type="molecule type" value="Genomic_DNA"/>
</dbReference>
<dbReference type="AlphaFoldDB" id="A0A8S4FX23"/>
<dbReference type="Proteomes" id="UP000653454">
    <property type="component" value="Unassembled WGS sequence"/>
</dbReference>
<feature type="transmembrane region" description="Helical" evidence="9">
    <location>
        <begin position="147"/>
        <end position="168"/>
    </location>
</feature>
<keyword evidence="3 9" id="KW-0812">Transmembrane</keyword>
<dbReference type="GO" id="GO:0005764">
    <property type="term" value="C:lysosome"/>
    <property type="evidence" value="ECO:0007669"/>
    <property type="project" value="TreeGrafter"/>
</dbReference>
<protein>
    <submittedName>
        <fullName evidence="10">(diamondback moth) hypothetical protein</fullName>
    </submittedName>
</protein>
<feature type="region of interest" description="Disordered" evidence="8">
    <location>
        <begin position="1"/>
        <end position="31"/>
    </location>
</feature>
<evidence type="ECO:0000256" key="9">
    <source>
        <dbReference type="SAM" id="Phobius"/>
    </source>
</evidence>
<reference evidence="10" key="1">
    <citation type="submission" date="2020-11" db="EMBL/GenBank/DDBJ databases">
        <authorList>
            <person name="Whiteford S."/>
        </authorList>
    </citation>
    <scope>NUCLEOTIDE SEQUENCE</scope>
</reference>
<proteinExistence type="inferred from homology"/>
<feature type="transmembrane region" description="Helical" evidence="9">
    <location>
        <begin position="174"/>
        <end position="193"/>
    </location>
</feature>
<comment type="caution">
    <text evidence="10">The sequence shown here is derived from an EMBL/GenBank/DDBJ whole genome shotgun (WGS) entry which is preliminary data.</text>
</comment>
<comment type="subcellular location">
    <subcellularLocation>
        <location evidence="1">Membrane</location>
        <topology evidence="1">Multi-pass membrane protein</topology>
    </subcellularLocation>
</comment>
<feature type="transmembrane region" description="Helical" evidence="9">
    <location>
        <begin position="309"/>
        <end position="329"/>
    </location>
</feature>
<organism evidence="10 11">
    <name type="scientific">Plutella xylostella</name>
    <name type="common">Diamondback moth</name>
    <name type="synonym">Plutella maculipennis</name>
    <dbReference type="NCBI Taxonomy" id="51655"/>
    <lineage>
        <taxon>Eukaryota</taxon>
        <taxon>Metazoa</taxon>
        <taxon>Ecdysozoa</taxon>
        <taxon>Arthropoda</taxon>
        <taxon>Hexapoda</taxon>
        <taxon>Insecta</taxon>
        <taxon>Pterygota</taxon>
        <taxon>Neoptera</taxon>
        <taxon>Endopterygota</taxon>
        <taxon>Lepidoptera</taxon>
        <taxon>Glossata</taxon>
        <taxon>Ditrysia</taxon>
        <taxon>Yponomeutoidea</taxon>
        <taxon>Plutellidae</taxon>
        <taxon>Plutella</taxon>
    </lineage>
</organism>
<accession>A0A8S4FX23</accession>
<dbReference type="GO" id="GO:0003725">
    <property type="term" value="F:double-stranded RNA binding"/>
    <property type="evidence" value="ECO:0007669"/>
    <property type="project" value="TreeGrafter"/>
</dbReference>
<dbReference type="PANTHER" id="PTHR12185">
    <property type="entry name" value="SID1 TRANSMEMBRANE FAMILY MEMEBER"/>
    <property type="match status" value="1"/>
</dbReference>
<dbReference type="Pfam" id="PF13965">
    <property type="entry name" value="SID-1_RNA_chan"/>
    <property type="match status" value="1"/>
</dbReference>
<name>A0A8S4FX23_PLUXY</name>
<evidence type="ECO:0000313" key="11">
    <source>
        <dbReference type="Proteomes" id="UP000653454"/>
    </source>
</evidence>
<feature type="transmembrane region" description="Helical" evidence="9">
    <location>
        <begin position="228"/>
        <end position="251"/>
    </location>
</feature>
<dbReference type="PANTHER" id="PTHR12185:SF14">
    <property type="entry name" value="CHOLESTEROL UPTAKE PROTEIN 1"/>
    <property type="match status" value="1"/>
</dbReference>
<evidence type="ECO:0000256" key="2">
    <source>
        <dbReference type="ARBA" id="ARBA00006618"/>
    </source>
</evidence>
<sequence length="427" mass="48014">MGDEPEAPLINTTLEASAEASDSESECAPAPRPPLTLAELCRSRPRAQATRTDRYFWSALTVAVVYALPVVQLLVTYQDMVFATGAQDLCYYNFLCAHPLASLSDFNHVFSNIGYVVLGALFMVTVRHRQRTFKQEPNRGIPQHWGLSYSLGLALAMEGALSACYHLCPNKMNFQFDSSFMYVIAVLCMVKLYQSRHPDVNARAHTTFLLLAAIMAIGVYGIKYPSVWFWALFTSLHLAACFYLTVSIYYFGRLRLDKSTFSSAYAHVRSSRLRALVPQHTARAALLAIANVANWALATYGLIQHNKDFARHLLAVLMGNAILYSLFYLVMKLLHGERVRLYSWLYLVLATAAWGAALALFLNSTTKWSQTPAQSRRHNSVCTAMQFFDRHDLWHLSSAAALFLSFCLLLTVDDALHDTPRDKIHVF</sequence>
<evidence type="ECO:0000256" key="5">
    <source>
        <dbReference type="ARBA" id="ARBA00022989"/>
    </source>
</evidence>
<keyword evidence="11" id="KW-1185">Reference proteome</keyword>
<dbReference type="InterPro" id="IPR025958">
    <property type="entry name" value="SID1_TM_fam"/>
</dbReference>
<keyword evidence="4" id="KW-0732">Signal</keyword>
<keyword evidence="6 9" id="KW-0472">Membrane</keyword>
<evidence type="ECO:0000256" key="1">
    <source>
        <dbReference type="ARBA" id="ARBA00004141"/>
    </source>
</evidence>